<evidence type="ECO:0000256" key="1">
    <source>
        <dbReference type="ARBA" id="ARBA00022603"/>
    </source>
</evidence>
<gene>
    <name evidence="5" type="ORF">BDY17DRAFT_321482</name>
</gene>
<protein>
    <submittedName>
        <fullName evidence="5">S-adenosyl-L-methionine-dependent methyltransferase</fullName>
    </submittedName>
</protein>
<reference evidence="5" key="1">
    <citation type="journal article" date="2020" name="Stud. Mycol.">
        <title>101 Dothideomycetes genomes: a test case for predicting lifestyles and emergence of pathogens.</title>
        <authorList>
            <person name="Haridas S."/>
            <person name="Albert R."/>
            <person name="Binder M."/>
            <person name="Bloem J."/>
            <person name="Labutti K."/>
            <person name="Salamov A."/>
            <person name="Andreopoulos B."/>
            <person name="Baker S."/>
            <person name="Barry K."/>
            <person name="Bills G."/>
            <person name="Bluhm B."/>
            <person name="Cannon C."/>
            <person name="Castanera R."/>
            <person name="Culley D."/>
            <person name="Daum C."/>
            <person name="Ezra D."/>
            <person name="Gonzalez J."/>
            <person name="Henrissat B."/>
            <person name="Kuo A."/>
            <person name="Liang C."/>
            <person name="Lipzen A."/>
            <person name="Lutzoni F."/>
            <person name="Magnuson J."/>
            <person name="Mondo S."/>
            <person name="Nolan M."/>
            <person name="Ohm R."/>
            <person name="Pangilinan J."/>
            <person name="Park H.-J."/>
            <person name="Ramirez L."/>
            <person name="Alfaro M."/>
            <person name="Sun H."/>
            <person name="Tritt A."/>
            <person name="Yoshinaga Y."/>
            <person name="Zwiers L.-H."/>
            <person name="Turgeon B."/>
            <person name="Goodwin S."/>
            <person name="Spatafora J."/>
            <person name="Crous P."/>
            <person name="Grigoriev I."/>
        </authorList>
    </citation>
    <scope>NUCLEOTIDE SEQUENCE</scope>
    <source>
        <strain evidence="5">CBS 113389</strain>
    </source>
</reference>
<keyword evidence="2 5" id="KW-0808">Transferase</keyword>
<evidence type="ECO:0000259" key="4">
    <source>
        <dbReference type="Pfam" id="PF13649"/>
    </source>
</evidence>
<dbReference type="Proteomes" id="UP000799767">
    <property type="component" value="Unassembled WGS sequence"/>
</dbReference>
<feature type="compositionally biased region" description="Polar residues" evidence="3">
    <location>
        <begin position="24"/>
        <end position="42"/>
    </location>
</feature>
<dbReference type="OrthoDB" id="66144at2759"/>
<dbReference type="AlphaFoldDB" id="A0A6A6Q2S7"/>
<dbReference type="RefSeq" id="XP_033593279.1">
    <property type="nucleotide sequence ID" value="XM_033736629.1"/>
</dbReference>
<dbReference type="InterPro" id="IPR029063">
    <property type="entry name" value="SAM-dependent_MTases_sf"/>
</dbReference>
<evidence type="ECO:0000313" key="5">
    <source>
        <dbReference type="EMBL" id="KAF2486710.1"/>
    </source>
</evidence>
<evidence type="ECO:0000256" key="2">
    <source>
        <dbReference type="ARBA" id="ARBA00022679"/>
    </source>
</evidence>
<dbReference type="Pfam" id="PF13649">
    <property type="entry name" value="Methyltransf_25"/>
    <property type="match status" value="1"/>
</dbReference>
<dbReference type="Gene3D" id="3.40.50.150">
    <property type="entry name" value="Vaccinia Virus protein VP39"/>
    <property type="match status" value="1"/>
</dbReference>
<dbReference type="EMBL" id="MU001632">
    <property type="protein sequence ID" value="KAF2486710.1"/>
    <property type="molecule type" value="Genomic_DNA"/>
</dbReference>
<dbReference type="SUPFAM" id="SSF53335">
    <property type="entry name" value="S-adenosyl-L-methionine-dependent methyltransferases"/>
    <property type="match status" value="1"/>
</dbReference>
<name>A0A6A6Q2S7_9PEZI</name>
<dbReference type="GO" id="GO:0032259">
    <property type="term" value="P:methylation"/>
    <property type="evidence" value="ECO:0007669"/>
    <property type="project" value="UniProtKB-KW"/>
</dbReference>
<evidence type="ECO:0000313" key="6">
    <source>
        <dbReference type="Proteomes" id="UP000799767"/>
    </source>
</evidence>
<feature type="domain" description="Methyltransferase" evidence="4">
    <location>
        <begin position="110"/>
        <end position="213"/>
    </location>
</feature>
<proteinExistence type="predicted"/>
<keyword evidence="1 5" id="KW-0489">Methyltransferase</keyword>
<accession>A0A6A6Q2S7</accession>
<feature type="region of interest" description="Disordered" evidence="3">
    <location>
        <begin position="24"/>
        <end position="54"/>
    </location>
</feature>
<dbReference type="CDD" id="cd02440">
    <property type="entry name" value="AdoMet_MTases"/>
    <property type="match status" value="1"/>
</dbReference>
<dbReference type="InterPro" id="IPR041698">
    <property type="entry name" value="Methyltransf_25"/>
</dbReference>
<dbReference type="PANTHER" id="PTHR43861:SF1">
    <property type="entry name" value="TRANS-ACONITATE 2-METHYLTRANSFERASE"/>
    <property type="match status" value="1"/>
</dbReference>
<dbReference type="GO" id="GO:0008168">
    <property type="term" value="F:methyltransferase activity"/>
    <property type="evidence" value="ECO:0007669"/>
    <property type="project" value="UniProtKB-KW"/>
</dbReference>
<keyword evidence="6" id="KW-1185">Reference proteome</keyword>
<sequence length="314" mass="34149">MSQPLSVSQTFDASLVDLQKSFSSTDTNTSGASAKENLTPTMHQVGRSPSPYSSVSTETLYNQWATTYDHDGNVMQAIDDTQLHELLPAFVQLASQTSAASNDRSQSLKILDLGCGTGRNTVKLLQSSWHRPVDISGWDGSQAMLEVARAKCEAAVANRQNVGIELEQVDISRLENVPARFANHFDGLISTLVLEHIPIEIFFGILAKVLKPGAYALVTNMHENMGKLSRAGYKTASGERVKATSYIYSVPETLEAAARAGLSVVGDPKEAAVDEQMIDGGTVRGVKFEKGQVTERARKWVGTTIWYGLLLQKK</sequence>
<evidence type="ECO:0000256" key="3">
    <source>
        <dbReference type="SAM" id="MobiDB-lite"/>
    </source>
</evidence>
<organism evidence="5 6">
    <name type="scientific">Neohortaea acidophila</name>
    <dbReference type="NCBI Taxonomy" id="245834"/>
    <lineage>
        <taxon>Eukaryota</taxon>
        <taxon>Fungi</taxon>
        <taxon>Dikarya</taxon>
        <taxon>Ascomycota</taxon>
        <taxon>Pezizomycotina</taxon>
        <taxon>Dothideomycetes</taxon>
        <taxon>Dothideomycetidae</taxon>
        <taxon>Mycosphaerellales</taxon>
        <taxon>Teratosphaeriaceae</taxon>
        <taxon>Neohortaea</taxon>
    </lineage>
</organism>
<dbReference type="GeneID" id="54477631"/>
<dbReference type="PANTHER" id="PTHR43861">
    <property type="entry name" value="TRANS-ACONITATE 2-METHYLTRANSFERASE-RELATED"/>
    <property type="match status" value="1"/>
</dbReference>